<dbReference type="Proteomes" id="UP001501295">
    <property type="component" value="Unassembled WGS sequence"/>
</dbReference>
<proteinExistence type="predicted"/>
<keyword evidence="2" id="KW-0418">Kinase</keyword>
<dbReference type="Gene3D" id="1.10.10.10">
    <property type="entry name" value="Winged helix-like DNA-binding domain superfamily/Winged helix DNA-binding domain"/>
    <property type="match status" value="1"/>
</dbReference>
<dbReference type="InterPro" id="IPR036388">
    <property type="entry name" value="WH-like_DNA-bd_sf"/>
</dbReference>
<dbReference type="InterPro" id="IPR005561">
    <property type="entry name" value="ANTAR"/>
</dbReference>
<name>A0ABP8W7W3_9MICO</name>
<keyword evidence="1" id="KW-0808">Transferase</keyword>
<dbReference type="Gene3D" id="3.30.450.40">
    <property type="match status" value="1"/>
</dbReference>
<organism evidence="6 7">
    <name type="scientific">Frondihabitans cladoniiphilus</name>
    <dbReference type="NCBI Taxonomy" id="715785"/>
    <lineage>
        <taxon>Bacteria</taxon>
        <taxon>Bacillati</taxon>
        <taxon>Actinomycetota</taxon>
        <taxon>Actinomycetes</taxon>
        <taxon>Micrococcales</taxon>
        <taxon>Microbacteriaceae</taxon>
        <taxon>Frondihabitans</taxon>
    </lineage>
</organism>
<dbReference type="SMART" id="SM01012">
    <property type="entry name" value="ANTAR"/>
    <property type="match status" value="1"/>
</dbReference>
<dbReference type="SUPFAM" id="SSF52172">
    <property type="entry name" value="CheY-like"/>
    <property type="match status" value="1"/>
</dbReference>
<evidence type="ECO:0000256" key="1">
    <source>
        <dbReference type="ARBA" id="ARBA00022679"/>
    </source>
</evidence>
<keyword evidence="4" id="KW-0804">Transcription</keyword>
<dbReference type="InterPro" id="IPR012074">
    <property type="entry name" value="GAF_ANTAR"/>
</dbReference>
<dbReference type="InterPro" id="IPR029016">
    <property type="entry name" value="GAF-like_dom_sf"/>
</dbReference>
<keyword evidence="3" id="KW-0805">Transcription regulation</keyword>
<dbReference type="SUPFAM" id="SSF55781">
    <property type="entry name" value="GAF domain-like"/>
    <property type="match status" value="1"/>
</dbReference>
<dbReference type="EMBL" id="BAABLM010000005">
    <property type="protein sequence ID" value="GAA4681454.1"/>
    <property type="molecule type" value="Genomic_DNA"/>
</dbReference>
<evidence type="ECO:0000313" key="6">
    <source>
        <dbReference type="EMBL" id="GAA4681454.1"/>
    </source>
</evidence>
<feature type="domain" description="ANTAR" evidence="5">
    <location>
        <begin position="167"/>
        <end position="228"/>
    </location>
</feature>
<evidence type="ECO:0000256" key="3">
    <source>
        <dbReference type="ARBA" id="ARBA00023015"/>
    </source>
</evidence>
<dbReference type="PIRSF" id="PIRSF036625">
    <property type="entry name" value="GAF_ANTAR"/>
    <property type="match status" value="1"/>
</dbReference>
<gene>
    <name evidence="6" type="ORF">GCM10025780_28530</name>
</gene>
<evidence type="ECO:0000259" key="5">
    <source>
        <dbReference type="PROSITE" id="PS50921"/>
    </source>
</evidence>
<evidence type="ECO:0000313" key="7">
    <source>
        <dbReference type="Proteomes" id="UP001501295"/>
    </source>
</evidence>
<keyword evidence="7" id="KW-1185">Reference proteome</keyword>
<dbReference type="SMART" id="SM00065">
    <property type="entry name" value="GAF"/>
    <property type="match status" value="1"/>
</dbReference>
<comment type="caution">
    <text evidence="6">The sequence shown here is derived from an EMBL/GenBank/DDBJ whole genome shotgun (WGS) entry which is preliminary data.</text>
</comment>
<protein>
    <submittedName>
        <fullName evidence="6">GAF and ANTAR domain-containing protein</fullName>
    </submittedName>
</protein>
<reference evidence="7" key="1">
    <citation type="journal article" date="2019" name="Int. J. Syst. Evol. Microbiol.">
        <title>The Global Catalogue of Microorganisms (GCM) 10K type strain sequencing project: providing services to taxonomists for standard genome sequencing and annotation.</title>
        <authorList>
            <consortium name="The Broad Institute Genomics Platform"/>
            <consortium name="The Broad Institute Genome Sequencing Center for Infectious Disease"/>
            <person name="Wu L."/>
            <person name="Ma J."/>
        </authorList>
    </citation>
    <scope>NUCLEOTIDE SEQUENCE [LARGE SCALE GENOMIC DNA]</scope>
    <source>
        <strain evidence="7">JCM 18956</strain>
    </source>
</reference>
<accession>A0ABP8W7W3</accession>
<evidence type="ECO:0000256" key="4">
    <source>
        <dbReference type="ARBA" id="ARBA00023163"/>
    </source>
</evidence>
<dbReference type="InterPro" id="IPR011006">
    <property type="entry name" value="CheY-like_superfamily"/>
</dbReference>
<dbReference type="InterPro" id="IPR003018">
    <property type="entry name" value="GAF"/>
</dbReference>
<dbReference type="Pfam" id="PF03861">
    <property type="entry name" value="ANTAR"/>
    <property type="match status" value="1"/>
</dbReference>
<evidence type="ECO:0000256" key="2">
    <source>
        <dbReference type="ARBA" id="ARBA00022777"/>
    </source>
</evidence>
<dbReference type="Pfam" id="PF13185">
    <property type="entry name" value="GAF_2"/>
    <property type="match status" value="1"/>
</dbReference>
<dbReference type="PROSITE" id="PS50921">
    <property type="entry name" value="ANTAR"/>
    <property type="match status" value="1"/>
</dbReference>
<dbReference type="RefSeq" id="WP_345376579.1">
    <property type="nucleotide sequence ID" value="NZ_BAABLM010000005.1"/>
</dbReference>
<sequence>MSRETELLETFVSLADSLVVGFDTLDLLQTLVERSTSLFDAADAGILLAGSSGELEVIASTSERSRLIGLMQLGVDEGPCVESYRTGRVVSVVDVAEIADRWPAFAAQSKESGYASVHAIPLRLRDEALGSLNLFRETPGRLNETDAVAAQALADVATISLLQERALRETDVARDQLQRALDSRIVIEQAKGVVSYQNGVDMDTAFKAIRDHARKNRERLSDVAARVVSRELTL</sequence>